<reference evidence="1 2" key="1">
    <citation type="submission" date="2016-06" db="EMBL/GenBank/DDBJ databases">
        <authorList>
            <person name="Sutton G."/>
            <person name="Brinkac L."/>
            <person name="Sanka R."/>
            <person name="Adams M."/>
            <person name="Lau E."/>
            <person name="Garcia-Basteiro A."/>
            <person name="Lopez-Varela E."/>
            <person name="Palencia S."/>
        </authorList>
    </citation>
    <scope>NUCLEOTIDE SEQUENCE [LARGE SCALE GENOMIC DNA]</scope>
    <source>
        <strain evidence="1 2">1211594.5</strain>
    </source>
</reference>
<name>A0AA91EW19_9MYCO</name>
<dbReference type="Proteomes" id="UP000093712">
    <property type="component" value="Unassembled WGS sequence"/>
</dbReference>
<evidence type="ECO:0000313" key="1">
    <source>
        <dbReference type="EMBL" id="OBK82685.1"/>
    </source>
</evidence>
<proteinExistence type="predicted"/>
<dbReference type="AlphaFoldDB" id="A0AA91EW19"/>
<organism evidence="1 2">
    <name type="scientific">Mycolicibacter heraklionensis</name>
    <dbReference type="NCBI Taxonomy" id="512402"/>
    <lineage>
        <taxon>Bacteria</taxon>
        <taxon>Bacillati</taxon>
        <taxon>Actinomycetota</taxon>
        <taxon>Actinomycetes</taxon>
        <taxon>Mycobacteriales</taxon>
        <taxon>Mycobacteriaceae</taxon>
        <taxon>Mycolicibacter</taxon>
    </lineage>
</organism>
<dbReference type="InterPro" id="IPR036689">
    <property type="entry name" value="ESAT-6-like_sf"/>
</dbReference>
<comment type="caution">
    <text evidence="1">The sequence shown here is derived from an EMBL/GenBank/DDBJ whole genome shotgun (WGS) entry which is preliminary data.</text>
</comment>
<protein>
    <recommendedName>
        <fullName evidence="3">WXG100 family type VII secretion target</fullName>
    </recommendedName>
</protein>
<dbReference type="EMBL" id="LZME01000122">
    <property type="protein sequence ID" value="OBK82685.1"/>
    <property type="molecule type" value="Genomic_DNA"/>
</dbReference>
<accession>A0AA91EW19</accession>
<dbReference type="Gene3D" id="1.10.287.1060">
    <property type="entry name" value="ESAT-6-like"/>
    <property type="match status" value="1"/>
</dbReference>
<dbReference type="SUPFAM" id="SSF140453">
    <property type="entry name" value="EsxAB dimer-like"/>
    <property type="match status" value="1"/>
</dbReference>
<sequence>MASVPIDPAMISVQPALLDTHASRVADATDVANAFSVRHAGYLGECATAWAGSSAEALAELAAHWEAADAGLHGRVSAFSEAMREGGRRYTAMEQEHARMFTVLVPKGTGAS</sequence>
<gene>
    <name evidence="1" type="ORF">A5649_08560</name>
</gene>
<evidence type="ECO:0008006" key="3">
    <source>
        <dbReference type="Google" id="ProtNLM"/>
    </source>
</evidence>
<evidence type="ECO:0000313" key="2">
    <source>
        <dbReference type="Proteomes" id="UP000093712"/>
    </source>
</evidence>